<accession>A0A8X6VL05</accession>
<reference evidence="1" key="1">
    <citation type="submission" date="2020-08" db="EMBL/GenBank/DDBJ databases">
        <title>Multicomponent nature underlies the extraordinary mechanical properties of spider dragline silk.</title>
        <authorList>
            <person name="Kono N."/>
            <person name="Nakamura H."/>
            <person name="Mori M."/>
            <person name="Yoshida Y."/>
            <person name="Ohtoshi R."/>
            <person name="Malay A.D."/>
            <person name="Moran D.A.P."/>
            <person name="Tomita M."/>
            <person name="Numata K."/>
            <person name="Arakawa K."/>
        </authorList>
    </citation>
    <scope>NUCLEOTIDE SEQUENCE</scope>
</reference>
<name>A0A8X6VL05_TRICX</name>
<evidence type="ECO:0000313" key="1">
    <source>
        <dbReference type="EMBL" id="GFY11244.1"/>
    </source>
</evidence>
<organism evidence="1 2">
    <name type="scientific">Trichonephila clavipes</name>
    <name type="common">Golden silk orbweaver</name>
    <name type="synonym">Nephila clavipes</name>
    <dbReference type="NCBI Taxonomy" id="2585209"/>
    <lineage>
        <taxon>Eukaryota</taxon>
        <taxon>Metazoa</taxon>
        <taxon>Ecdysozoa</taxon>
        <taxon>Arthropoda</taxon>
        <taxon>Chelicerata</taxon>
        <taxon>Arachnida</taxon>
        <taxon>Araneae</taxon>
        <taxon>Araneomorphae</taxon>
        <taxon>Entelegynae</taxon>
        <taxon>Araneoidea</taxon>
        <taxon>Nephilidae</taxon>
        <taxon>Trichonephila</taxon>
    </lineage>
</organism>
<dbReference type="EMBL" id="BMAU01021304">
    <property type="protein sequence ID" value="GFY11244.1"/>
    <property type="molecule type" value="Genomic_DNA"/>
</dbReference>
<sequence>MFLLQAFVEDLAAVSFGLSRRELEDNTNKILSLVNSKLFELNLSIASAKTVSVLFRCPFLQCVVFVGTRPSGGIPFLKLVPIHPYLCHTNTWVSTLTIACLGLPM</sequence>
<dbReference type="AlphaFoldDB" id="A0A8X6VL05"/>
<keyword evidence="2" id="KW-1185">Reference proteome</keyword>
<gene>
    <name evidence="1" type="ORF">TNCV_4472301</name>
</gene>
<comment type="caution">
    <text evidence="1">The sequence shown here is derived from an EMBL/GenBank/DDBJ whole genome shotgun (WGS) entry which is preliminary data.</text>
</comment>
<proteinExistence type="predicted"/>
<dbReference type="Proteomes" id="UP000887159">
    <property type="component" value="Unassembled WGS sequence"/>
</dbReference>
<evidence type="ECO:0000313" key="2">
    <source>
        <dbReference type="Proteomes" id="UP000887159"/>
    </source>
</evidence>
<protein>
    <submittedName>
        <fullName evidence="1">Uncharacterized protein</fullName>
    </submittedName>
</protein>